<sequence>MRRNMRSDPKKRHSMLMAPSTLDITGISSFAAFSGLYNSKSGNKSADDVATSKAEPTAQRGSGKPKNTSLKRSTVLLDDNMVREYNLAIQELAQENGSRSSPSSRKTPHRIHHSSVSASSSMSSLFSRESTMSIQDLMYQELSPESAGQTTYHQKGFFTGTMELELVDWEDEEFSGKPSRTQLDFF</sequence>
<gene>
    <name evidence="2" type="ORF">LADA_0H06436G</name>
</gene>
<dbReference type="Proteomes" id="UP000190274">
    <property type="component" value="Chromosome H"/>
</dbReference>
<evidence type="ECO:0000313" key="2">
    <source>
        <dbReference type="EMBL" id="SCU97465.1"/>
    </source>
</evidence>
<evidence type="ECO:0000313" key="3">
    <source>
        <dbReference type="Proteomes" id="UP000190274"/>
    </source>
</evidence>
<name>A0A1G4K1Q0_9SACH</name>
<organism evidence="2 3">
    <name type="scientific">Lachancea dasiensis</name>
    <dbReference type="NCBI Taxonomy" id="1072105"/>
    <lineage>
        <taxon>Eukaryota</taxon>
        <taxon>Fungi</taxon>
        <taxon>Dikarya</taxon>
        <taxon>Ascomycota</taxon>
        <taxon>Saccharomycotina</taxon>
        <taxon>Saccharomycetes</taxon>
        <taxon>Saccharomycetales</taxon>
        <taxon>Saccharomycetaceae</taxon>
        <taxon>Lachancea</taxon>
    </lineage>
</organism>
<protein>
    <submittedName>
        <fullName evidence="2">LADA_0H06436g1_1</fullName>
    </submittedName>
</protein>
<accession>A0A1G4K1Q0</accession>
<reference evidence="2 3" key="1">
    <citation type="submission" date="2016-03" db="EMBL/GenBank/DDBJ databases">
        <authorList>
            <person name="Devillers H."/>
        </authorList>
    </citation>
    <scope>NUCLEOTIDE SEQUENCE [LARGE SCALE GENOMIC DNA]</scope>
    <source>
        <strain evidence="2">CBS 10888</strain>
    </source>
</reference>
<dbReference type="AlphaFoldDB" id="A0A1G4K1Q0"/>
<proteinExistence type="predicted"/>
<dbReference type="OrthoDB" id="4068551at2759"/>
<evidence type="ECO:0000256" key="1">
    <source>
        <dbReference type="SAM" id="MobiDB-lite"/>
    </source>
</evidence>
<feature type="region of interest" description="Disordered" evidence="1">
    <location>
        <begin position="88"/>
        <end position="118"/>
    </location>
</feature>
<feature type="compositionally biased region" description="Polar residues" evidence="1">
    <location>
        <begin position="93"/>
        <end position="105"/>
    </location>
</feature>
<keyword evidence="3" id="KW-1185">Reference proteome</keyword>
<dbReference type="EMBL" id="LT598461">
    <property type="protein sequence ID" value="SCU97465.1"/>
    <property type="molecule type" value="Genomic_DNA"/>
</dbReference>
<feature type="region of interest" description="Disordered" evidence="1">
    <location>
        <begin position="41"/>
        <end position="73"/>
    </location>
</feature>